<keyword evidence="1" id="KW-1185">Reference proteome</keyword>
<accession>A0A915L4R9</accession>
<organism evidence="1 2">
    <name type="scientific">Romanomermis culicivorax</name>
    <name type="common">Nematode worm</name>
    <dbReference type="NCBI Taxonomy" id="13658"/>
    <lineage>
        <taxon>Eukaryota</taxon>
        <taxon>Metazoa</taxon>
        <taxon>Ecdysozoa</taxon>
        <taxon>Nematoda</taxon>
        <taxon>Enoplea</taxon>
        <taxon>Dorylaimia</taxon>
        <taxon>Mermithida</taxon>
        <taxon>Mermithoidea</taxon>
        <taxon>Mermithidae</taxon>
        <taxon>Romanomermis</taxon>
    </lineage>
</organism>
<evidence type="ECO:0000313" key="1">
    <source>
        <dbReference type="Proteomes" id="UP000887565"/>
    </source>
</evidence>
<name>A0A915L4R9_ROMCU</name>
<reference evidence="2" key="1">
    <citation type="submission" date="2022-11" db="UniProtKB">
        <authorList>
            <consortium name="WormBaseParasite"/>
        </authorList>
    </citation>
    <scope>IDENTIFICATION</scope>
</reference>
<sequence length="140" mass="15478">MAGTETASAERTGTQTTALKWGVGMAVPESAFHMVSNIAKSFERCALQFYGLVQSKEKWVGYNVVRKSLWETKGCTMNALPKTLESFPLATDSSSAILIGQLIVSTVKRTAAILILKQKTIQLSHFTSNERRNLRQPSRK</sequence>
<evidence type="ECO:0000313" key="2">
    <source>
        <dbReference type="WBParaSite" id="nRc.2.0.1.t45752-RA"/>
    </source>
</evidence>
<dbReference type="Proteomes" id="UP000887565">
    <property type="component" value="Unplaced"/>
</dbReference>
<protein>
    <submittedName>
        <fullName evidence="2">Uncharacterized protein</fullName>
    </submittedName>
</protein>
<proteinExistence type="predicted"/>
<dbReference type="AlphaFoldDB" id="A0A915L4R9"/>
<dbReference type="WBParaSite" id="nRc.2.0.1.t45752-RA">
    <property type="protein sequence ID" value="nRc.2.0.1.t45752-RA"/>
    <property type="gene ID" value="nRc.2.0.1.g45752"/>
</dbReference>